<feature type="transmembrane region" description="Helical" evidence="1">
    <location>
        <begin position="12"/>
        <end position="30"/>
    </location>
</feature>
<keyword evidence="1" id="KW-0812">Transmembrane</keyword>
<dbReference type="Proteomes" id="UP000005384">
    <property type="component" value="Unassembled WGS sequence"/>
</dbReference>
<dbReference type="Gene3D" id="2.60.320.10">
    <property type="entry name" value="N-utilization substance G protein NusG, insert domain"/>
    <property type="match status" value="1"/>
</dbReference>
<accession>G5II79</accession>
<proteinExistence type="predicted"/>
<evidence type="ECO:0000313" key="2">
    <source>
        <dbReference type="EMBL" id="EHI58815.1"/>
    </source>
</evidence>
<dbReference type="EMBL" id="ADLN01000084">
    <property type="protein sequence ID" value="EHI58815.1"/>
    <property type="molecule type" value="Genomic_DNA"/>
</dbReference>
<dbReference type="AlphaFoldDB" id="G5II79"/>
<protein>
    <submittedName>
        <fullName evidence="2">Uncharacterized protein</fullName>
    </submittedName>
</protein>
<sequence length="118" mass="12850">MKDNKKKRDLLLVIGILVIAGGFYIGNLMLNRKPAVMVEVSVDGTVVEQLDLSKDTEVTIESRNGGTNHLVIQDGQVFIDDASCPDKVCIHQGKISKNGDMIVCLPNLMIAKVVGEEK</sequence>
<dbReference type="RefSeq" id="WP_006781186.1">
    <property type="nucleotide sequence ID" value="NZ_CP040506.1"/>
</dbReference>
<dbReference type="InterPro" id="IPR038690">
    <property type="entry name" value="NusG_2_sf"/>
</dbReference>
<dbReference type="PATRIC" id="fig|742737.3.peg.3184"/>
<evidence type="ECO:0000256" key="1">
    <source>
        <dbReference type="SAM" id="Phobius"/>
    </source>
</evidence>
<dbReference type="OrthoDB" id="47603at2"/>
<name>G5II79_9FIRM</name>
<dbReference type="Pfam" id="PF07009">
    <property type="entry name" value="NusG_II"/>
    <property type="match status" value="1"/>
</dbReference>
<keyword evidence="3" id="KW-1185">Reference proteome</keyword>
<keyword evidence="1" id="KW-1133">Transmembrane helix</keyword>
<organism evidence="2 3">
    <name type="scientific">Hungatella hathewayi WAL-18680</name>
    <dbReference type="NCBI Taxonomy" id="742737"/>
    <lineage>
        <taxon>Bacteria</taxon>
        <taxon>Bacillati</taxon>
        <taxon>Bacillota</taxon>
        <taxon>Clostridia</taxon>
        <taxon>Lachnospirales</taxon>
        <taxon>Lachnospiraceae</taxon>
        <taxon>Hungatella</taxon>
    </lineage>
</organism>
<dbReference type="HOGENOM" id="CLU_130936_2_0_9"/>
<keyword evidence="1" id="KW-0472">Membrane</keyword>
<evidence type="ECO:0000313" key="3">
    <source>
        <dbReference type="Proteomes" id="UP000005384"/>
    </source>
</evidence>
<dbReference type="CDD" id="cd09911">
    <property type="entry name" value="Lin0431_like"/>
    <property type="match status" value="1"/>
</dbReference>
<reference evidence="2 3" key="1">
    <citation type="submission" date="2011-08" db="EMBL/GenBank/DDBJ databases">
        <title>The Genome Sequence of Clostridium hathewayi WAL-18680.</title>
        <authorList>
            <consortium name="The Broad Institute Genome Sequencing Platform"/>
            <person name="Earl A."/>
            <person name="Ward D."/>
            <person name="Feldgarden M."/>
            <person name="Gevers D."/>
            <person name="Finegold S.M."/>
            <person name="Summanen P.H."/>
            <person name="Molitoris D.R."/>
            <person name="Song M."/>
            <person name="Daigneault M."/>
            <person name="Allen-Vercoe E."/>
            <person name="Young S.K."/>
            <person name="Zeng Q."/>
            <person name="Gargeya S."/>
            <person name="Fitzgerald M."/>
            <person name="Haas B."/>
            <person name="Abouelleil A."/>
            <person name="Alvarado L."/>
            <person name="Arachchi H.M."/>
            <person name="Berlin A."/>
            <person name="Brown A."/>
            <person name="Chapman S.B."/>
            <person name="Chen Z."/>
            <person name="Dunbar C."/>
            <person name="Freedman E."/>
            <person name="Gearin G."/>
            <person name="Gellesch M."/>
            <person name="Goldberg J."/>
            <person name="Griggs A."/>
            <person name="Gujja S."/>
            <person name="Heiman D."/>
            <person name="Howarth C."/>
            <person name="Larson L."/>
            <person name="Lui A."/>
            <person name="MacDonald P.J.P."/>
            <person name="Montmayeur A."/>
            <person name="Murphy C."/>
            <person name="Neiman D."/>
            <person name="Pearson M."/>
            <person name="Priest M."/>
            <person name="Roberts A."/>
            <person name="Saif S."/>
            <person name="Shea T."/>
            <person name="Shenoy N."/>
            <person name="Sisk P."/>
            <person name="Stolte C."/>
            <person name="Sykes S."/>
            <person name="Wortman J."/>
            <person name="Nusbaum C."/>
            <person name="Birren B."/>
        </authorList>
    </citation>
    <scope>NUCLEOTIDE SEQUENCE [LARGE SCALE GENOMIC DNA]</scope>
    <source>
        <strain evidence="2 3">WAL-18680</strain>
    </source>
</reference>
<gene>
    <name evidence="2" type="ORF">HMPREF9473_03207</name>
</gene>
<comment type="caution">
    <text evidence="2">The sequence shown here is derived from an EMBL/GenBank/DDBJ whole genome shotgun (WGS) entry which is preliminary data.</text>
</comment>